<organism evidence="6">
    <name type="scientific">Eutreptiella gymnastica</name>
    <dbReference type="NCBI Taxonomy" id="73025"/>
    <lineage>
        <taxon>Eukaryota</taxon>
        <taxon>Discoba</taxon>
        <taxon>Euglenozoa</taxon>
        <taxon>Euglenida</taxon>
        <taxon>Spirocuta</taxon>
        <taxon>Euglenophyceae</taxon>
        <taxon>Eutreptiales</taxon>
        <taxon>Eutreptiaceae</taxon>
        <taxon>Eutreptiella</taxon>
    </lineage>
</organism>
<comment type="subcellular location">
    <subcellularLocation>
        <location evidence="4">Membrane</location>
        <topology evidence="4">Multi-pass membrane protein</topology>
    </subcellularLocation>
</comment>
<keyword evidence="2 4" id="KW-1133">Transmembrane helix</keyword>
<evidence type="ECO:0000256" key="4">
    <source>
        <dbReference type="RuleBase" id="RU367022"/>
    </source>
</evidence>
<dbReference type="PANTHER" id="PTHR12483">
    <property type="entry name" value="SOLUTE CARRIER FAMILY 31 COPPER TRANSPORTERS"/>
    <property type="match status" value="1"/>
</dbReference>
<keyword evidence="4" id="KW-0186">Copper</keyword>
<evidence type="ECO:0000313" key="6">
    <source>
        <dbReference type="EMBL" id="CAD9032040.1"/>
    </source>
</evidence>
<reference evidence="6" key="1">
    <citation type="submission" date="2021-01" db="EMBL/GenBank/DDBJ databases">
        <authorList>
            <person name="Corre E."/>
            <person name="Pelletier E."/>
            <person name="Niang G."/>
            <person name="Scheremetjew M."/>
            <person name="Finn R."/>
            <person name="Kale V."/>
            <person name="Holt S."/>
            <person name="Cochrane G."/>
            <person name="Meng A."/>
            <person name="Brown T."/>
            <person name="Cohen L."/>
        </authorList>
    </citation>
    <scope>NUCLEOTIDE SEQUENCE</scope>
    <source>
        <strain evidence="6">NIES-381</strain>
    </source>
</reference>
<feature type="chain" id="PRO_5030918577" description="Copper transport protein" evidence="5">
    <location>
        <begin position="29"/>
        <end position="218"/>
    </location>
</feature>
<keyword evidence="4" id="KW-0406">Ion transport</keyword>
<dbReference type="InterPro" id="IPR007274">
    <property type="entry name" value="Cop_transporter"/>
</dbReference>
<dbReference type="EMBL" id="HBGA01115902">
    <property type="protein sequence ID" value="CAD9032040.1"/>
    <property type="molecule type" value="Transcribed_RNA"/>
</dbReference>
<keyword evidence="1 4" id="KW-0812">Transmembrane</keyword>
<evidence type="ECO:0000256" key="1">
    <source>
        <dbReference type="ARBA" id="ARBA00022692"/>
    </source>
</evidence>
<feature type="transmembrane region" description="Helical" evidence="4">
    <location>
        <begin position="163"/>
        <end position="179"/>
    </location>
</feature>
<evidence type="ECO:0000256" key="2">
    <source>
        <dbReference type="ARBA" id="ARBA00022989"/>
    </source>
</evidence>
<keyword evidence="4" id="KW-0187">Copper transport</keyword>
<feature type="signal peptide" evidence="5">
    <location>
        <begin position="1"/>
        <end position="28"/>
    </location>
</feature>
<dbReference type="GO" id="GO:0005375">
    <property type="term" value="F:copper ion transmembrane transporter activity"/>
    <property type="evidence" value="ECO:0007669"/>
    <property type="project" value="UniProtKB-UniRule"/>
</dbReference>
<dbReference type="Pfam" id="PF04145">
    <property type="entry name" value="Ctr"/>
    <property type="match status" value="1"/>
</dbReference>
<gene>
    <name evidence="6" type="ORF">EGYM00392_LOCUS43182</name>
</gene>
<name>A0A7S1J4Z9_9EUGL</name>
<comment type="similarity">
    <text evidence="4">Belongs to the copper transporter (Ctr) (TC 1.A.56) family. SLC31A subfamily.</text>
</comment>
<evidence type="ECO:0000256" key="5">
    <source>
        <dbReference type="SAM" id="SignalP"/>
    </source>
</evidence>
<proteinExistence type="inferred from homology"/>
<dbReference type="GO" id="GO:0016020">
    <property type="term" value="C:membrane"/>
    <property type="evidence" value="ECO:0007669"/>
    <property type="project" value="UniProtKB-SubCell"/>
</dbReference>
<feature type="transmembrane region" description="Helical" evidence="4">
    <location>
        <begin position="136"/>
        <end position="157"/>
    </location>
</feature>
<feature type="transmembrane region" description="Helical" evidence="4">
    <location>
        <begin position="97"/>
        <end position="115"/>
    </location>
</feature>
<keyword evidence="4" id="KW-0813">Transport</keyword>
<protein>
    <recommendedName>
        <fullName evidence="4">Copper transport protein</fullName>
    </recommendedName>
</protein>
<accession>A0A7S1J4Z9</accession>
<sequence length="218" mass="24240">MLHACMVRPVPMLLFLVLAFVGVHHSRAAPCPHHQHAEETASRTPEQPCPSHFCKVGSSGHGYVMGSWFMPSWSQDPNAYCVLLWLRGWTLDTRTKYLMGLALIFCMGLANEWLVQYRRRYQGHTTDEFPSLQTKNMIHAALYGLQMVVAYLMMLVVMTYEPFLFAALVLGLTVGHYLFNSPQPVVGHISAEKDGLLQASIAAELRAGSPCCGGSTLN</sequence>
<keyword evidence="5" id="KW-0732">Signal</keyword>
<evidence type="ECO:0000256" key="3">
    <source>
        <dbReference type="ARBA" id="ARBA00023136"/>
    </source>
</evidence>
<dbReference type="AlphaFoldDB" id="A0A7S1J4Z9"/>
<keyword evidence="3 4" id="KW-0472">Membrane</keyword>